<gene>
    <name evidence="1" type="ORF">FA95DRAFT_1496635</name>
</gene>
<sequence length="103" mass="11753">MRGLPLRPVVEREGTFIPAVQRGYAADPTFKKILAAPEAHDRFTLHGELITTRNRAGDDVLCVPATLHGKRRLTEIVIDLAHSMLGHFGPQKTADYIRRFYWW</sequence>
<dbReference type="Proteomes" id="UP000814033">
    <property type="component" value="Unassembled WGS sequence"/>
</dbReference>
<protein>
    <submittedName>
        <fullName evidence="1">Uncharacterized protein</fullName>
    </submittedName>
</protein>
<evidence type="ECO:0000313" key="1">
    <source>
        <dbReference type="EMBL" id="KAI0044711.1"/>
    </source>
</evidence>
<organism evidence="1 2">
    <name type="scientific">Auriscalpium vulgare</name>
    <dbReference type="NCBI Taxonomy" id="40419"/>
    <lineage>
        <taxon>Eukaryota</taxon>
        <taxon>Fungi</taxon>
        <taxon>Dikarya</taxon>
        <taxon>Basidiomycota</taxon>
        <taxon>Agaricomycotina</taxon>
        <taxon>Agaricomycetes</taxon>
        <taxon>Russulales</taxon>
        <taxon>Auriscalpiaceae</taxon>
        <taxon>Auriscalpium</taxon>
    </lineage>
</organism>
<keyword evidence="2" id="KW-1185">Reference proteome</keyword>
<name>A0ACB8RKH4_9AGAM</name>
<feature type="non-terminal residue" evidence="1">
    <location>
        <position position="103"/>
    </location>
</feature>
<comment type="caution">
    <text evidence="1">The sequence shown here is derived from an EMBL/GenBank/DDBJ whole genome shotgun (WGS) entry which is preliminary data.</text>
</comment>
<dbReference type="EMBL" id="MU275974">
    <property type="protein sequence ID" value="KAI0044711.1"/>
    <property type="molecule type" value="Genomic_DNA"/>
</dbReference>
<accession>A0ACB8RKH4</accession>
<reference evidence="1" key="2">
    <citation type="journal article" date="2022" name="New Phytol.">
        <title>Evolutionary transition to the ectomycorrhizal habit in the genomes of a hyperdiverse lineage of mushroom-forming fungi.</title>
        <authorList>
            <person name="Looney B."/>
            <person name="Miyauchi S."/>
            <person name="Morin E."/>
            <person name="Drula E."/>
            <person name="Courty P.E."/>
            <person name="Kohler A."/>
            <person name="Kuo A."/>
            <person name="LaButti K."/>
            <person name="Pangilinan J."/>
            <person name="Lipzen A."/>
            <person name="Riley R."/>
            <person name="Andreopoulos W."/>
            <person name="He G."/>
            <person name="Johnson J."/>
            <person name="Nolan M."/>
            <person name="Tritt A."/>
            <person name="Barry K.W."/>
            <person name="Grigoriev I.V."/>
            <person name="Nagy L.G."/>
            <person name="Hibbett D."/>
            <person name="Henrissat B."/>
            <person name="Matheny P.B."/>
            <person name="Labbe J."/>
            <person name="Martin F.M."/>
        </authorList>
    </citation>
    <scope>NUCLEOTIDE SEQUENCE</scope>
    <source>
        <strain evidence="1">FP105234-sp</strain>
    </source>
</reference>
<evidence type="ECO:0000313" key="2">
    <source>
        <dbReference type="Proteomes" id="UP000814033"/>
    </source>
</evidence>
<proteinExistence type="predicted"/>
<reference evidence="1" key="1">
    <citation type="submission" date="2021-02" db="EMBL/GenBank/DDBJ databases">
        <authorList>
            <consortium name="DOE Joint Genome Institute"/>
            <person name="Ahrendt S."/>
            <person name="Looney B.P."/>
            <person name="Miyauchi S."/>
            <person name="Morin E."/>
            <person name="Drula E."/>
            <person name="Courty P.E."/>
            <person name="Chicoki N."/>
            <person name="Fauchery L."/>
            <person name="Kohler A."/>
            <person name="Kuo A."/>
            <person name="Labutti K."/>
            <person name="Pangilinan J."/>
            <person name="Lipzen A."/>
            <person name="Riley R."/>
            <person name="Andreopoulos W."/>
            <person name="He G."/>
            <person name="Johnson J."/>
            <person name="Barry K.W."/>
            <person name="Grigoriev I.V."/>
            <person name="Nagy L."/>
            <person name="Hibbett D."/>
            <person name="Henrissat B."/>
            <person name="Matheny P.B."/>
            <person name="Labbe J."/>
            <person name="Martin F."/>
        </authorList>
    </citation>
    <scope>NUCLEOTIDE SEQUENCE</scope>
    <source>
        <strain evidence="1">FP105234-sp</strain>
    </source>
</reference>